<reference evidence="3" key="1">
    <citation type="journal article" date="2023" name="Plant J.">
        <title>Genome sequences and population genomics provide insights into the demographic history, inbreeding, and mutation load of two 'living fossil' tree species of Dipteronia.</title>
        <authorList>
            <person name="Feng Y."/>
            <person name="Comes H.P."/>
            <person name="Chen J."/>
            <person name="Zhu S."/>
            <person name="Lu R."/>
            <person name="Zhang X."/>
            <person name="Li P."/>
            <person name="Qiu J."/>
            <person name="Olsen K.M."/>
            <person name="Qiu Y."/>
        </authorList>
    </citation>
    <scope>NUCLEOTIDE SEQUENCE</scope>
    <source>
        <strain evidence="3">KIB01</strain>
    </source>
</reference>
<dbReference type="EMBL" id="JANJYI010000008">
    <property type="protein sequence ID" value="KAK2640272.1"/>
    <property type="molecule type" value="Genomic_DNA"/>
</dbReference>
<evidence type="ECO:0000313" key="4">
    <source>
        <dbReference type="Proteomes" id="UP001280121"/>
    </source>
</evidence>
<dbReference type="GO" id="GO:0008408">
    <property type="term" value="F:3'-5' exonuclease activity"/>
    <property type="evidence" value="ECO:0007669"/>
    <property type="project" value="TreeGrafter"/>
</dbReference>
<dbReference type="Proteomes" id="UP001280121">
    <property type="component" value="Unassembled WGS sequence"/>
</dbReference>
<dbReference type="GO" id="GO:0005737">
    <property type="term" value="C:cytoplasm"/>
    <property type="evidence" value="ECO:0007669"/>
    <property type="project" value="TreeGrafter"/>
</dbReference>
<proteinExistence type="predicted"/>
<organism evidence="3 4">
    <name type="scientific">Dipteronia dyeriana</name>
    <dbReference type="NCBI Taxonomy" id="168575"/>
    <lineage>
        <taxon>Eukaryota</taxon>
        <taxon>Viridiplantae</taxon>
        <taxon>Streptophyta</taxon>
        <taxon>Embryophyta</taxon>
        <taxon>Tracheophyta</taxon>
        <taxon>Spermatophyta</taxon>
        <taxon>Magnoliopsida</taxon>
        <taxon>eudicotyledons</taxon>
        <taxon>Gunneridae</taxon>
        <taxon>Pentapetalae</taxon>
        <taxon>rosids</taxon>
        <taxon>malvids</taxon>
        <taxon>Sapindales</taxon>
        <taxon>Sapindaceae</taxon>
        <taxon>Hippocastanoideae</taxon>
        <taxon>Acereae</taxon>
        <taxon>Dipteronia</taxon>
    </lineage>
</organism>
<gene>
    <name evidence="3" type="ORF">Ddye_028067</name>
</gene>
<dbReference type="InterPro" id="IPR012337">
    <property type="entry name" value="RNaseH-like_sf"/>
</dbReference>
<dbReference type="InterPro" id="IPR036397">
    <property type="entry name" value="RNaseH_sf"/>
</dbReference>
<keyword evidence="4" id="KW-1185">Reference proteome</keyword>
<keyword evidence="1" id="KW-0540">Nuclease</keyword>
<dbReference type="GO" id="GO:0005634">
    <property type="term" value="C:nucleus"/>
    <property type="evidence" value="ECO:0007669"/>
    <property type="project" value="TreeGrafter"/>
</dbReference>
<dbReference type="Gene3D" id="3.30.420.10">
    <property type="entry name" value="Ribonuclease H-like superfamily/Ribonuclease H"/>
    <property type="match status" value="1"/>
</dbReference>
<comment type="caution">
    <text evidence="3">The sequence shown here is derived from an EMBL/GenBank/DDBJ whole genome shotgun (WGS) entry which is preliminary data.</text>
</comment>
<evidence type="ECO:0000313" key="3">
    <source>
        <dbReference type="EMBL" id="KAK2640272.1"/>
    </source>
</evidence>
<evidence type="ECO:0000256" key="2">
    <source>
        <dbReference type="ARBA" id="ARBA00022801"/>
    </source>
</evidence>
<dbReference type="PANTHER" id="PTHR13620">
    <property type="entry name" value="3-5 EXONUCLEASE"/>
    <property type="match status" value="1"/>
</dbReference>
<sequence length="265" mass="29257">MSGPTLCGGHDLYIYITHSFFFLNKKPKMIPAKFLSKIGFHELEIEGVKVKASHVTDNTSVIDQRIDQLKASLNKQRPVVGIDVKVTVSQKPQIRTSNNVTTLCLTPQSQTSNDLLIIYGGNCCLVIKLAHLDNFPSSILNLLADKNICFVGFGIYSKIGSSDLELPNRPTQHLSLSNVAEVGQLAARVLKKPNLSKCELEELDKEIRKTVTDSKANVATSLPRTGAGAGAAACPNWKAMAFSDEEIKVQRRNFYLPRTWWGSTR</sequence>
<evidence type="ECO:0000256" key="1">
    <source>
        <dbReference type="ARBA" id="ARBA00022722"/>
    </source>
</evidence>
<keyword evidence="2" id="KW-0378">Hydrolase</keyword>
<dbReference type="SUPFAM" id="SSF53098">
    <property type="entry name" value="Ribonuclease H-like"/>
    <property type="match status" value="1"/>
</dbReference>
<dbReference type="InterPro" id="IPR051132">
    <property type="entry name" value="3-5_Exonuclease_domain"/>
</dbReference>
<dbReference type="GO" id="GO:0003676">
    <property type="term" value="F:nucleic acid binding"/>
    <property type="evidence" value="ECO:0007669"/>
    <property type="project" value="InterPro"/>
</dbReference>
<dbReference type="PANTHER" id="PTHR13620:SF121">
    <property type="entry name" value="EMB|CAB82946.1-RELATED"/>
    <property type="match status" value="1"/>
</dbReference>
<name>A0AAD9TQS0_9ROSI</name>
<dbReference type="AlphaFoldDB" id="A0AAD9TQS0"/>
<protein>
    <submittedName>
        <fullName evidence="3">Uncharacterized protein</fullName>
    </submittedName>
</protein>
<accession>A0AAD9TQS0</accession>